<comment type="caution">
    <text evidence="5">The sequence shown here is derived from an EMBL/GenBank/DDBJ whole genome shotgun (WGS) entry which is preliminary data.</text>
</comment>
<accession>A0ABP8EDY8</accession>
<gene>
    <name evidence="5" type="ORF">GCM10022257_25740</name>
</gene>
<proteinExistence type="predicted"/>
<dbReference type="PANTHER" id="PTHR43553">
    <property type="entry name" value="HEAVY METAL TRANSPORTER"/>
    <property type="match status" value="1"/>
</dbReference>
<dbReference type="Pfam" id="PF00005">
    <property type="entry name" value="ABC_tran"/>
    <property type="match status" value="1"/>
</dbReference>
<evidence type="ECO:0000259" key="4">
    <source>
        <dbReference type="PROSITE" id="PS50893"/>
    </source>
</evidence>
<sequence length="409" mass="46888">MSKHVAFYISNDENKKQLVKDIISGNYINEIKGLVSAVFSEITLSKFIEEELRHGEFYISTETRNSLKNSSQGERRKALLNYIIAQNPDYIIADNVLDSLDINSQKEILNTFCELSSKHRIIQIVNRGRDILPFIETVYKLPENKLIPVQSILEFDKDVPHHFIKTLPQFYKKNKIQFKSLVRFNKVFVSYLERPIVNSISWEIKPGEFWQLIGPNGSGKSTLLTLISGDNPKAYSQDITIFGMKKGSGESIWDIKEHIGYFSSELSRSFKRSDTVENMIISGFLDSVGLYKKPSDRQILLAHQWLLLLNMDKVKNKSFRFLSEGHKRLVLIARAMVKQPALLILDEPTNGLDDSDLKLFTNLINKIAKESDTAIIYVSHRKEEFIKPDYVYELVPGQNGSIGKVLNVH</sequence>
<dbReference type="InterPro" id="IPR027417">
    <property type="entry name" value="P-loop_NTPase"/>
</dbReference>
<evidence type="ECO:0000256" key="1">
    <source>
        <dbReference type="ARBA" id="ARBA00022448"/>
    </source>
</evidence>
<protein>
    <recommendedName>
        <fullName evidence="4">ABC transporter domain-containing protein</fullName>
    </recommendedName>
</protein>
<dbReference type="InterPro" id="IPR003593">
    <property type="entry name" value="AAA+_ATPase"/>
</dbReference>
<dbReference type="Gene3D" id="3.40.50.300">
    <property type="entry name" value="P-loop containing nucleotide triphosphate hydrolases"/>
    <property type="match status" value="2"/>
</dbReference>
<dbReference type="EMBL" id="BAABAV010000003">
    <property type="protein sequence ID" value="GAA4270473.1"/>
    <property type="molecule type" value="Genomic_DNA"/>
</dbReference>
<reference evidence="6" key="1">
    <citation type="journal article" date="2019" name="Int. J. Syst. Evol. Microbiol.">
        <title>The Global Catalogue of Microorganisms (GCM) 10K type strain sequencing project: providing services to taxonomists for standard genome sequencing and annotation.</title>
        <authorList>
            <consortium name="The Broad Institute Genomics Platform"/>
            <consortium name="The Broad Institute Genome Sequencing Center for Infectious Disease"/>
            <person name="Wu L."/>
            <person name="Ma J."/>
        </authorList>
    </citation>
    <scope>NUCLEOTIDE SEQUENCE [LARGE SCALE GENOMIC DNA]</scope>
    <source>
        <strain evidence="6">JCM 17452</strain>
    </source>
</reference>
<evidence type="ECO:0000256" key="2">
    <source>
        <dbReference type="ARBA" id="ARBA00022741"/>
    </source>
</evidence>
<dbReference type="RefSeq" id="WP_170181010.1">
    <property type="nucleotide sequence ID" value="NZ_BAABAV010000003.1"/>
</dbReference>
<feature type="domain" description="ABC transporter" evidence="4">
    <location>
        <begin position="182"/>
        <end position="408"/>
    </location>
</feature>
<dbReference type="SUPFAM" id="SSF52540">
    <property type="entry name" value="P-loop containing nucleoside triphosphate hydrolases"/>
    <property type="match status" value="2"/>
</dbReference>
<evidence type="ECO:0000313" key="6">
    <source>
        <dbReference type="Proteomes" id="UP001500027"/>
    </source>
</evidence>
<keyword evidence="3" id="KW-0067">ATP-binding</keyword>
<dbReference type="PANTHER" id="PTHR43553:SF3">
    <property type="entry name" value="ABC TRANSPORTER ATP-BINDING PROTEIN MODF"/>
    <property type="match status" value="1"/>
</dbReference>
<dbReference type="Proteomes" id="UP001500027">
    <property type="component" value="Unassembled WGS sequence"/>
</dbReference>
<keyword evidence="2" id="KW-0547">Nucleotide-binding</keyword>
<evidence type="ECO:0000313" key="5">
    <source>
        <dbReference type="EMBL" id="GAA4270473.1"/>
    </source>
</evidence>
<dbReference type="InterPro" id="IPR050095">
    <property type="entry name" value="ECF_ABC_transporter_ATP-bd"/>
</dbReference>
<keyword evidence="1" id="KW-0813">Transport</keyword>
<evidence type="ECO:0000256" key="3">
    <source>
        <dbReference type="ARBA" id="ARBA00022840"/>
    </source>
</evidence>
<dbReference type="SMART" id="SM00382">
    <property type="entry name" value="AAA"/>
    <property type="match status" value="1"/>
</dbReference>
<organism evidence="5 6">
    <name type="scientific">Hyunsoonleella aestuarii</name>
    <dbReference type="NCBI Taxonomy" id="912802"/>
    <lineage>
        <taxon>Bacteria</taxon>
        <taxon>Pseudomonadati</taxon>
        <taxon>Bacteroidota</taxon>
        <taxon>Flavobacteriia</taxon>
        <taxon>Flavobacteriales</taxon>
        <taxon>Flavobacteriaceae</taxon>
    </lineage>
</organism>
<dbReference type="InterPro" id="IPR003439">
    <property type="entry name" value="ABC_transporter-like_ATP-bd"/>
</dbReference>
<dbReference type="PROSITE" id="PS50893">
    <property type="entry name" value="ABC_TRANSPORTER_2"/>
    <property type="match status" value="1"/>
</dbReference>
<name>A0ABP8EDY8_9FLAO</name>
<keyword evidence="6" id="KW-1185">Reference proteome</keyword>